<evidence type="ECO:0000259" key="5">
    <source>
        <dbReference type="PROSITE" id="PS50287"/>
    </source>
</evidence>
<reference evidence="6" key="1">
    <citation type="submission" date="2021-04" db="EMBL/GenBank/DDBJ databases">
        <authorList>
            <consortium name="Molecular Ecology Group"/>
        </authorList>
    </citation>
    <scope>NUCLEOTIDE SEQUENCE</scope>
</reference>
<feature type="disulfide bond" evidence="2">
    <location>
        <begin position="360"/>
        <end position="370"/>
    </location>
</feature>
<dbReference type="PROSITE" id="PS50287">
    <property type="entry name" value="SRCR_2"/>
    <property type="match status" value="1"/>
</dbReference>
<evidence type="ECO:0000256" key="3">
    <source>
        <dbReference type="SAM" id="MobiDB-lite"/>
    </source>
</evidence>
<dbReference type="SMART" id="SM00202">
    <property type="entry name" value="SR"/>
    <property type="match status" value="1"/>
</dbReference>
<dbReference type="Pfam" id="PF00530">
    <property type="entry name" value="SRCR"/>
    <property type="match status" value="1"/>
</dbReference>
<dbReference type="OrthoDB" id="10066015at2759"/>
<feature type="compositionally biased region" description="Acidic residues" evidence="3">
    <location>
        <begin position="183"/>
        <end position="197"/>
    </location>
</feature>
<comment type="caution">
    <text evidence="2">Lacks conserved residue(s) required for the propagation of feature annotation.</text>
</comment>
<dbReference type="PANTHER" id="PTHR48071">
    <property type="entry name" value="SRCR DOMAIN-CONTAINING PROTEIN"/>
    <property type="match status" value="1"/>
</dbReference>
<name>A0A8S3YTS3_9EUPU</name>
<comment type="caution">
    <text evidence="6">The sequence shown here is derived from an EMBL/GenBank/DDBJ whole genome shotgun (WGS) entry which is preliminary data.</text>
</comment>
<proteinExistence type="predicted"/>
<dbReference type="Gene3D" id="3.10.250.10">
    <property type="entry name" value="SRCR-like domain"/>
    <property type="match status" value="1"/>
</dbReference>
<accession>A0A8S3YTS3</accession>
<feature type="chain" id="PRO_5035940557" description="SRCR domain-containing protein" evidence="4">
    <location>
        <begin position="21"/>
        <end position="390"/>
    </location>
</feature>
<sequence length="390" mass="43392">MWVFASIVLMGTCFLSNGRGFEVSSTRSKRLSYQDTSGVLDDFFQNEGSGERGRGITEVFTFTSSQSLSDDVAENPGSSPQGENGQEIPFKSEPDKVTIKIGGQSQTGKPDSEVKTQASKSAITDISKKEFRDSPDTQSRTNPALIEIGKEPRYGARKSSNRANHRGSLGKMKEEMQIPADDVTSDSEVSEDYDDNIDNDNDVDSIYTLAHFRHELYAYVDEQVAAANRSMVALQAHLQQKISQLESRLVENMAYISLLETKIRVSATPLPGDIRLLSRDNCGRVSRAGYLLFYTGTQWGFVCDDFFNAAAIKVACTQLGYPGPRSGLKSEPSTSTRDQDRQLMRRWQDSYQIVMDDVQCTGDESAIDYCRHEELGKHDCSMDEVVYLSC</sequence>
<evidence type="ECO:0000313" key="7">
    <source>
        <dbReference type="Proteomes" id="UP000678393"/>
    </source>
</evidence>
<feature type="compositionally biased region" description="Polar residues" evidence="3">
    <location>
        <begin position="103"/>
        <end position="124"/>
    </location>
</feature>
<dbReference type="InterPro" id="IPR001190">
    <property type="entry name" value="SRCR"/>
</dbReference>
<dbReference type="GO" id="GO:0016020">
    <property type="term" value="C:membrane"/>
    <property type="evidence" value="ECO:0007669"/>
    <property type="project" value="InterPro"/>
</dbReference>
<feature type="compositionally biased region" description="Basic residues" evidence="3">
    <location>
        <begin position="155"/>
        <end position="165"/>
    </location>
</feature>
<dbReference type="Proteomes" id="UP000678393">
    <property type="component" value="Unassembled WGS sequence"/>
</dbReference>
<dbReference type="PANTHER" id="PTHR48071:SF18">
    <property type="entry name" value="DELETED IN MALIGNANT BRAIN TUMORS 1 PROTEIN-RELATED"/>
    <property type="match status" value="1"/>
</dbReference>
<dbReference type="AlphaFoldDB" id="A0A8S3YTS3"/>
<protein>
    <recommendedName>
        <fullName evidence="5">SRCR domain-containing protein</fullName>
    </recommendedName>
</protein>
<feature type="compositionally biased region" description="Basic and acidic residues" evidence="3">
    <location>
        <begin position="126"/>
        <end position="135"/>
    </location>
</feature>
<keyword evidence="1 2" id="KW-1015">Disulfide bond</keyword>
<keyword evidence="4" id="KW-0732">Signal</keyword>
<feature type="region of interest" description="Disordered" evidence="3">
    <location>
        <begin position="66"/>
        <end position="197"/>
    </location>
</feature>
<dbReference type="InterPro" id="IPR036772">
    <property type="entry name" value="SRCR-like_dom_sf"/>
</dbReference>
<dbReference type="SUPFAM" id="SSF56487">
    <property type="entry name" value="SRCR-like"/>
    <property type="match status" value="1"/>
</dbReference>
<evidence type="ECO:0000256" key="1">
    <source>
        <dbReference type="ARBA" id="ARBA00023157"/>
    </source>
</evidence>
<gene>
    <name evidence="6" type="ORF">CUNI_LOCUS4088</name>
</gene>
<keyword evidence="7" id="KW-1185">Reference proteome</keyword>
<organism evidence="6 7">
    <name type="scientific">Candidula unifasciata</name>
    <dbReference type="NCBI Taxonomy" id="100452"/>
    <lineage>
        <taxon>Eukaryota</taxon>
        <taxon>Metazoa</taxon>
        <taxon>Spiralia</taxon>
        <taxon>Lophotrochozoa</taxon>
        <taxon>Mollusca</taxon>
        <taxon>Gastropoda</taxon>
        <taxon>Heterobranchia</taxon>
        <taxon>Euthyneura</taxon>
        <taxon>Panpulmonata</taxon>
        <taxon>Eupulmonata</taxon>
        <taxon>Stylommatophora</taxon>
        <taxon>Helicina</taxon>
        <taxon>Helicoidea</taxon>
        <taxon>Geomitridae</taxon>
        <taxon>Candidula</taxon>
    </lineage>
</organism>
<evidence type="ECO:0000256" key="4">
    <source>
        <dbReference type="SAM" id="SignalP"/>
    </source>
</evidence>
<feature type="signal peptide" evidence="4">
    <location>
        <begin position="1"/>
        <end position="20"/>
    </location>
</feature>
<evidence type="ECO:0000313" key="6">
    <source>
        <dbReference type="EMBL" id="CAG5118530.1"/>
    </source>
</evidence>
<dbReference type="EMBL" id="CAJHNH020000565">
    <property type="protein sequence ID" value="CAG5118530.1"/>
    <property type="molecule type" value="Genomic_DNA"/>
</dbReference>
<evidence type="ECO:0000256" key="2">
    <source>
        <dbReference type="PROSITE-ProRule" id="PRU00196"/>
    </source>
</evidence>
<feature type="domain" description="SRCR" evidence="5">
    <location>
        <begin position="274"/>
        <end position="390"/>
    </location>
</feature>